<dbReference type="InterPro" id="IPR007165">
    <property type="entry name" value="Phage_holin_4_2"/>
</dbReference>
<feature type="transmembrane region" description="Helical" evidence="1">
    <location>
        <begin position="7"/>
        <end position="25"/>
    </location>
</feature>
<accession>A0A562UY84</accession>
<evidence type="ECO:0000313" key="3">
    <source>
        <dbReference type="Proteomes" id="UP000321617"/>
    </source>
</evidence>
<evidence type="ECO:0000313" key="2">
    <source>
        <dbReference type="EMBL" id="TWJ10566.1"/>
    </source>
</evidence>
<proteinExistence type="predicted"/>
<dbReference type="Proteomes" id="UP000321617">
    <property type="component" value="Unassembled WGS sequence"/>
</dbReference>
<dbReference type="Pfam" id="PF04020">
    <property type="entry name" value="Phage_holin_4_2"/>
    <property type="match status" value="1"/>
</dbReference>
<comment type="caution">
    <text evidence="2">The sequence shown here is derived from an EMBL/GenBank/DDBJ whole genome shotgun (WGS) entry which is preliminary data.</text>
</comment>
<keyword evidence="1" id="KW-1133">Transmembrane helix</keyword>
<keyword evidence="3" id="KW-1185">Reference proteome</keyword>
<keyword evidence="1" id="KW-0472">Membrane</keyword>
<evidence type="ECO:0000256" key="1">
    <source>
        <dbReference type="SAM" id="Phobius"/>
    </source>
</evidence>
<protein>
    <submittedName>
        <fullName evidence="2">Putative membrane protein</fullName>
    </submittedName>
</protein>
<keyword evidence="1" id="KW-0812">Transmembrane</keyword>
<name>A0A562UY84_9ACTN</name>
<feature type="transmembrane region" description="Helical" evidence="1">
    <location>
        <begin position="37"/>
        <end position="56"/>
    </location>
</feature>
<organism evidence="2 3">
    <name type="scientific">Stackebrandtia albiflava</name>
    <dbReference type="NCBI Taxonomy" id="406432"/>
    <lineage>
        <taxon>Bacteria</taxon>
        <taxon>Bacillati</taxon>
        <taxon>Actinomycetota</taxon>
        <taxon>Actinomycetes</taxon>
        <taxon>Glycomycetales</taxon>
        <taxon>Glycomycetaceae</taxon>
        <taxon>Stackebrandtia</taxon>
    </lineage>
</organism>
<feature type="transmembrane region" description="Helical" evidence="1">
    <location>
        <begin position="68"/>
        <end position="91"/>
    </location>
</feature>
<gene>
    <name evidence="2" type="ORF">LX16_3985</name>
</gene>
<reference evidence="2 3" key="1">
    <citation type="journal article" date="2013" name="Stand. Genomic Sci.">
        <title>Genomic Encyclopedia of Type Strains, Phase I: The one thousand microbial genomes (KMG-I) project.</title>
        <authorList>
            <person name="Kyrpides N.C."/>
            <person name="Woyke T."/>
            <person name="Eisen J.A."/>
            <person name="Garrity G."/>
            <person name="Lilburn T.G."/>
            <person name="Beck B.J."/>
            <person name="Whitman W.B."/>
            <person name="Hugenholtz P."/>
            <person name="Klenk H.P."/>
        </authorList>
    </citation>
    <scope>NUCLEOTIDE SEQUENCE [LARGE SCALE GENOMIC DNA]</scope>
    <source>
        <strain evidence="2 3">DSM 45044</strain>
    </source>
</reference>
<dbReference type="PANTHER" id="PTHR37309">
    <property type="entry name" value="SLR0284 PROTEIN"/>
    <property type="match status" value="1"/>
</dbReference>
<dbReference type="PANTHER" id="PTHR37309:SF1">
    <property type="entry name" value="SLR0284 PROTEIN"/>
    <property type="match status" value="1"/>
</dbReference>
<sequence>MCQMRYLLNLVVTAFALWITTLIFAPHIESTADTTLGHIGTLLAVALIFGLVNGIVKPVVKVLGCALYAASLGLFALVVNAALFLLVDLIAGWFDLPFNVENFWWAMLGALVVAVVSWIVNLVIPDKKESKKRKRR</sequence>
<dbReference type="EMBL" id="VLLL01000007">
    <property type="protein sequence ID" value="TWJ10566.1"/>
    <property type="molecule type" value="Genomic_DNA"/>
</dbReference>
<dbReference type="AlphaFoldDB" id="A0A562UY84"/>
<feature type="transmembrane region" description="Helical" evidence="1">
    <location>
        <begin position="103"/>
        <end position="124"/>
    </location>
</feature>